<evidence type="ECO:0000313" key="3">
    <source>
        <dbReference type="Proteomes" id="UP000749559"/>
    </source>
</evidence>
<dbReference type="GO" id="GO:0005975">
    <property type="term" value="P:carbohydrate metabolic process"/>
    <property type="evidence" value="ECO:0007669"/>
    <property type="project" value="InterPro"/>
</dbReference>
<dbReference type="InterPro" id="IPR014551">
    <property type="entry name" value="B_Glucosidase_GBA2-typ"/>
</dbReference>
<dbReference type="Gene3D" id="1.50.10.10">
    <property type="match status" value="1"/>
</dbReference>
<dbReference type="InterPro" id="IPR024462">
    <property type="entry name" value="GH116_N"/>
</dbReference>
<comment type="function">
    <text evidence="1">Non-lysosomal glucosylceramidase that catalyzes the hydrolysis of glucosylceramide (GlcCer) to free glucose and ceramide.</text>
</comment>
<dbReference type="GO" id="GO:0004348">
    <property type="term" value="F:glucosylceramidase activity"/>
    <property type="evidence" value="ECO:0007669"/>
    <property type="project" value="UniProtKB-EC"/>
</dbReference>
<dbReference type="AlphaFoldDB" id="A0A8J1XV33"/>
<dbReference type="InterPro" id="IPR012341">
    <property type="entry name" value="6hp_glycosidase-like_sf"/>
</dbReference>
<reference evidence="2" key="1">
    <citation type="submission" date="2022-03" db="EMBL/GenBank/DDBJ databases">
        <authorList>
            <person name="Martin C."/>
        </authorList>
    </citation>
    <scope>NUCLEOTIDE SEQUENCE</scope>
</reference>
<evidence type="ECO:0000313" key="2">
    <source>
        <dbReference type="EMBL" id="CAH1796951.1"/>
    </source>
</evidence>
<dbReference type="Pfam" id="PF04685">
    <property type="entry name" value="DUF608"/>
    <property type="match status" value="1"/>
</dbReference>
<sequence length="833" mass="95358">MLEGNSKDLPKDWRQISGVPDYGFRVKLNQKFEQKCGPMTIPRIHILPSLVGLTFRYIGYTLSRYRNGKRPYIDHNNLIKHKPMYGVPIGGIGCGTIGRGYKGEFCRFALIPGMYYWNEVDADQFIVNIRKRGQTVYQQVLSTKRPKGKGLNSWNWAYNGEFATYHGLYPRAWTVYELPGQNVTLVCRQISPVIPHDYKESTIPAAVFVWTVENRNSEPIDVSITFTFKNGQGSSQDLKGGAWNEPFVSNEEVADKTSGVLIHQKLKDNPCTMAISARHREGVRVSHCVAFDPKTPAKDLWYDLMQNGVLGQSTERSKETTKGKEIAGAVCAQCTVEANSSNYVELSLTWDMPVIHFANKGRLYCRRYCRWFGSEGDASPRLSSYALNNYPMWEKKIEEWQNPVLQNLNLPTWYKSALFNELYYVSDGGTVWVDIKQDPDYNKSDHIIENPLQEEYGKFAYLEGHEYRMYNTYDVHHYASFALAMLWPKLQISLQYDIANAIRMEDRTSVKFVMDGNKNLAKVKDMVPHDIGDPEDEPWLLNNAYHVHPTSEWKDLNIKFVLQVFRDYAGTKDEKYLKDMYPLAKDVMNNSLRWDTDDDGIIDNGGFADQTYDAWIVTGASAYCGGMWLSALKIMVEMAEKLDLPEDAQYFNAILEKGKVSFETKLWNGSYYNYDSSKAVYHDSVMSDQLAGHWFLKASGLPDDAVFPKENIHTALDTIYKHNILPFKNGTMGAINGMRPNGKKDLTSVQSEEFWTGVTYGLGATMIQEGKVEMGFQTAYGAYRTVYEDYGLAYQSPEAYMEGGYYRSLGYMRPLCIWSIQWALERFHPNILK</sequence>
<accession>A0A8J1XV33</accession>
<comment type="similarity">
    <text evidence="1">Belongs to the non-lysosomal glucosylceramidase family.</text>
</comment>
<proteinExistence type="inferred from homology"/>
<dbReference type="InterPro" id="IPR008928">
    <property type="entry name" value="6-hairpin_glycosidase_sf"/>
</dbReference>
<comment type="catalytic activity">
    <reaction evidence="1">
        <text>a beta-D-glucosyl-(1&lt;-&gt;1')-N-acylsphing-4-enine + H2O = an N-acylsphing-4-enine + D-glucose</text>
        <dbReference type="Rhea" id="RHEA:13269"/>
        <dbReference type="ChEBI" id="CHEBI:4167"/>
        <dbReference type="ChEBI" id="CHEBI:15377"/>
        <dbReference type="ChEBI" id="CHEBI:22801"/>
        <dbReference type="ChEBI" id="CHEBI:52639"/>
        <dbReference type="EC" id="3.2.1.45"/>
    </reaction>
</comment>
<dbReference type="Proteomes" id="UP000749559">
    <property type="component" value="Unassembled WGS sequence"/>
</dbReference>
<dbReference type="OrthoDB" id="730489at2759"/>
<keyword evidence="3" id="KW-1185">Reference proteome</keyword>
<keyword evidence="1" id="KW-0326">Glycosidase</keyword>
<dbReference type="GO" id="GO:0006680">
    <property type="term" value="P:glucosylceramide catabolic process"/>
    <property type="evidence" value="ECO:0007669"/>
    <property type="project" value="InterPro"/>
</dbReference>
<protein>
    <recommendedName>
        <fullName evidence="1">Non-lysosomal glucosylceramidase</fullName>
        <shortName evidence="1">NLGase</shortName>
        <ecNumber evidence="1">3.2.1.45</ecNumber>
    </recommendedName>
</protein>
<dbReference type="SUPFAM" id="SSF48208">
    <property type="entry name" value="Six-hairpin glycosidases"/>
    <property type="match status" value="1"/>
</dbReference>
<gene>
    <name evidence="2" type="ORF">OFUS_LOCUS21306</name>
</gene>
<organism evidence="2 3">
    <name type="scientific">Owenia fusiformis</name>
    <name type="common">Polychaete worm</name>
    <dbReference type="NCBI Taxonomy" id="6347"/>
    <lineage>
        <taxon>Eukaryota</taxon>
        <taxon>Metazoa</taxon>
        <taxon>Spiralia</taxon>
        <taxon>Lophotrochozoa</taxon>
        <taxon>Annelida</taxon>
        <taxon>Polychaeta</taxon>
        <taxon>Sedentaria</taxon>
        <taxon>Canalipalpata</taxon>
        <taxon>Sabellida</taxon>
        <taxon>Oweniida</taxon>
        <taxon>Oweniidae</taxon>
        <taxon>Owenia</taxon>
    </lineage>
</organism>
<dbReference type="PIRSF" id="PIRSF028944">
    <property type="entry name" value="Beta_gluc_GBA2"/>
    <property type="match status" value="1"/>
</dbReference>
<evidence type="ECO:0000256" key="1">
    <source>
        <dbReference type="PIRNR" id="PIRNR028944"/>
    </source>
</evidence>
<dbReference type="EC" id="3.2.1.45" evidence="1"/>
<dbReference type="GO" id="GO:0008422">
    <property type="term" value="F:beta-glucosidase activity"/>
    <property type="evidence" value="ECO:0007669"/>
    <property type="project" value="TreeGrafter"/>
</dbReference>
<keyword evidence="1" id="KW-0378">Hydrolase</keyword>
<dbReference type="InterPro" id="IPR052566">
    <property type="entry name" value="Non-lysos_glucosylceramidase"/>
</dbReference>
<dbReference type="Pfam" id="PF12215">
    <property type="entry name" value="Glyco_hydr_116N"/>
    <property type="match status" value="1"/>
</dbReference>
<keyword evidence="1" id="KW-0472">Membrane</keyword>
<comment type="caution">
    <text evidence="2">The sequence shown here is derived from an EMBL/GenBank/DDBJ whole genome shotgun (WGS) entry which is preliminary data.</text>
</comment>
<dbReference type="InterPro" id="IPR006775">
    <property type="entry name" value="GH116_catalytic"/>
</dbReference>
<dbReference type="GO" id="GO:0016020">
    <property type="term" value="C:membrane"/>
    <property type="evidence" value="ECO:0007669"/>
    <property type="project" value="InterPro"/>
</dbReference>
<keyword evidence="1" id="KW-0443">Lipid metabolism</keyword>
<dbReference type="EMBL" id="CAIIXF020000010">
    <property type="protein sequence ID" value="CAH1796951.1"/>
    <property type="molecule type" value="Genomic_DNA"/>
</dbReference>
<dbReference type="PANTHER" id="PTHR12654">
    <property type="entry name" value="BILE ACID BETA-GLUCOSIDASE-RELATED"/>
    <property type="match status" value="1"/>
</dbReference>
<dbReference type="PANTHER" id="PTHR12654:SF0">
    <property type="entry name" value="NON-LYSOSOMAL GLUCOSYLCERAMIDASE"/>
    <property type="match status" value="1"/>
</dbReference>
<name>A0A8J1XV33_OWEFU</name>